<evidence type="ECO:0000256" key="1">
    <source>
        <dbReference type="SAM" id="MobiDB-lite"/>
    </source>
</evidence>
<reference evidence="2" key="1">
    <citation type="journal article" date="2014" name="Front. Microbiol.">
        <title>High frequency of phylogenetically diverse reductive dehalogenase-homologous genes in deep subseafloor sedimentary metagenomes.</title>
        <authorList>
            <person name="Kawai M."/>
            <person name="Futagami T."/>
            <person name="Toyoda A."/>
            <person name="Takaki Y."/>
            <person name="Nishi S."/>
            <person name="Hori S."/>
            <person name="Arai W."/>
            <person name="Tsubouchi T."/>
            <person name="Morono Y."/>
            <person name="Uchiyama I."/>
            <person name="Ito T."/>
            <person name="Fujiyama A."/>
            <person name="Inagaki F."/>
            <person name="Takami H."/>
        </authorList>
    </citation>
    <scope>NUCLEOTIDE SEQUENCE</scope>
    <source>
        <strain evidence="2">Expedition CK06-06</strain>
    </source>
</reference>
<proteinExistence type="predicted"/>
<name>X0YAD0_9ZZZZ</name>
<feature type="region of interest" description="Disordered" evidence="1">
    <location>
        <begin position="1"/>
        <end position="29"/>
    </location>
</feature>
<feature type="non-terminal residue" evidence="2">
    <location>
        <position position="1"/>
    </location>
</feature>
<accession>X0YAD0</accession>
<dbReference type="EMBL" id="BARS01052786">
    <property type="protein sequence ID" value="GAG45683.1"/>
    <property type="molecule type" value="Genomic_DNA"/>
</dbReference>
<organism evidence="2">
    <name type="scientific">marine sediment metagenome</name>
    <dbReference type="NCBI Taxonomy" id="412755"/>
    <lineage>
        <taxon>unclassified sequences</taxon>
        <taxon>metagenomes</taxon>
        <taxon>ecological metagenomes</taxon>
    </lineage>
</organism>
<protein>
    <submittedName>
        <fullName evidence="2">Uncharacterized protein</fullName>
    </submittedName>
</protein>
<dbReference type="AlphaFoldDB" id="X0YAD0"/>
<comment type="caution">
    <text evidence="2">The sequence shown here is derived from an EMBL/GenBank/DDBJ whole genome shotgun (WGS) entry which is preliminary data.</text>
</comment>
<gene>
    <name evidence="2" type="ORF">S01H1_78428</name>
</gene>
<sequence length="29" mass="3157">KIKKPPGYEEDIERLDPIPPPPGAASDEP</sequence>
<evidence type="ECO:0000313" key="2">
    <source>
        <dbReference type="EMBL" id="GAG45683.1"/>
    </source>
</evidence>